<keyword evidence="1" id="KW-0472">Membrane</keyword>
<dbReference type="EMBL" id="REGN01003427">
    <property type="protein sequence ID" value="RNA22579.1"/>
    <property type="molecule type" value="Genomic_DNA"/>
</dbReference>
<dbReference type="AlphaFoldDB" id="A0A3M7RGI8"/>
<comment type="caution">
    <text evidence="2">The sequence shown here is derived from an EMBL/GenBank/DDBJ whole genome shotgun (WGS) entry which is preliminary data.</text>
</comment>
<keyword evidence="1" id="KW-0812">Transmembrane</keyword>
<keyword evidence="1" id="KW-1133">Transmembrane helix</keyword>
<reference evidence="2 3" key="1">
    <citation type="journal article" date="2018" name="Sci. Rep.">
        <title>Genomic signatures of local adaptation to the degree of environmental predictability in rotifers.</title>
        <authorList>
            <person name="Franch-Gras L."/>
            <person name="Hahn C."/>
            <person name="Garcia-Roger E.M."/>
            <person name="Carmona M.J."/>
            <person name="Serra M."/>
            <person name="Gomez A."/>
        </authorList>
    </citation>
    <scope>NUCLEOTIDE SEQUENCE [LARGE SCALE GENOMIC DNA]</scope>
    <source>
        <strain evidence="2">HYR1</strain>
    </source>
</reference>
<organism evidence="2 3">
    <name type="scientific">Brachionus plicatilis</name>
    <name type="common">Marine rotifer</name>
    <name type="synonym">Brachionus muelleri</name>
    <dbReference type="NCBI Taxonomy" id="10195"/>
    <lineage>
        <taxon>Eukaryota</taxon>
        <taxon>Metazoa</taxon>
        <taxon>Spiralia</taxon>
        <taxon>Gnathifera</taxon>
        <taxon>Rotifera</taxon>
        <taxon>Eurotatoria</taxon>
        <taxon>Monogononta</taxon>
        <taxon>Pseudotrocha</taxon>
        <taxon>Ploima</taxon>
        <taxon>Brachionidae</taxon>
        <taxon>Brachionus</taxon>
    </lineage>
</organism>
<protein>
    <submittedName>
        <fullName evidence="2">Uncharacterized protein</fullName>
    </submittedName>
</protein>
<evidence type="ECO:0000256" key="1">
    <source>
        <dbReference type="SAM" id="Phobius"/>
    </source>
</evidence>
<evidence type="ECO:0000313" key="2">
    <source>
        <dbReference type="EMBL" id="RNA22579.1"/>
    </source>
</evidence>
<dbReference type="Proteomes" id="UP000276133">
    <property type="component" value="Unassembled WGS sequence"/>
</dbReference>
<sequence>MANVERCDSAVYRQQWEYYYSDYILVDRFEPSLYLMGFVLMIYTGEYLVASAPVVYNKNGPFKTPSLIHYVTHRTVYVRPCTKYPTHGIKACVAKQGDTWLNLSHFASNIVFTLAFCGGRKTLHLKSRKLIDLNLYSADLTRGFLLLFFTNFYVKKEN</sequence>
<keyword evidence="3" id="KW-1185">Reference proteome</keyword>
<proteinExistence type="predicted"/>
<gene>
    <name evidence="2" type="ORF">BpHYR1_009978</name>
</gene>
<feature type="transmembrane region" description="Helical" evidence="1">
    <location>
        <begin position="33"/>
        <end position="56"/>
    </location>
</feature>
<evidence type="ECO:0000313" key="3">
    <source>
        <dbReference type="Proteomes" id="UP000276133"/>
    </source>
</evidence>
<accession>A0A3M7RGI8</accession>
<name>A0A3M7RGI8_BRAPC</name>